<feature type="non-terminal residue" evidence="1">
    <location>
        <position position="383"/>
    </location>
</feature>
<dbReference type="Proteomes" id="UP000789525">
    <property type="component" value="Unassembled WGS sequence"/>
</dbReference>
<comment type="caution">
    <text evidence="1">The sequence shown here is derived from an EMBL/GenBank/DDBJ whole genome shotgun (WGS) entry which is preliminary data.</text>
</comment>
<evidence type="ECO:0000313" key="2">
    <source>
        <dbReference type="Proteomes" id="UP000789525"/>
    </source>
</evidence>
<dbReference type="EMBL" id="CAJVPT010005892">
    <property type="protein sequence ID" value="CAG8525070.1"/>
    <property type="molecule type" value="Genomic_DNA"/>
</dbReference>
<proteinExistence type="predicted"/>
<name>A0ACA9LGN3_9GLOM</name>
<accession>A0ACA9LGN3</accession>
<sequence>MALKYHSIENAYELDQRDGSEHRVRYPTYNDNDYDLDFYRSFFRPSIKEVLIILLMMFLIFEIMVTSLPLIDVREASLNDENEGLIIANHGAVASELDICSHIGVDVMKEGGSAVDAAIATELCIGSINAFSAGIGGYGKLPWRRLFEPSIKLCRDGFPVGPELAIRLKMYKSLMETDPAFRSIYAPSGRILEEGEMVYRRNFSRSLEIIADNHTEFYEGSIAKSLIREINSQGGIMTARDFANYKPIVREPIVGFYRGRKEHTFGPEYYHPVFDSIEDHGTTHISAVDKSEMSVSFTSTVNLIWGAQVMDPITGIILNDEMNDFSIPGLPNAFGLWPSPYNFVAPGKRPLSSTVPTIVERDGKFELALGGSGGTRILTAVLQ</sequence>
<organism evidence="1 2">
    <name type="scientific">Acaulospora colombiana</name>
    <dbReference type="NCBI Taxonomy" id="27376"/>
    <lineage>
        <taxon>Eukaryota</taxon>
        <taxon>Fungi</taxon>
        <taxon>Fungi incertae sedis</taxon>
        <taxon>Mucoromycota</taxon>
        <taxon>Glomeromycotina</taxon>
        <taxon>Glomeromycetes</taxon>
        <taxon>Diversisporales</taxon>
        <taxon>Acaulosporaceae</taxon>
        <taxon>Acaulospora</taxon>
    </lineage>
</organism>
<keyword evidence="2" id="KW-1185">Reference proteome</keyword>
<gene>
    <name evidence="1" type="ORF">ACOLOM_LOCUS3828</name>
</gene>
<protein>
    <submittedName>
        <fullName evidence="1">2352_t:CDS:1</fullName>
    </submittedName>
</protein>
<evidence type="ECO:0000313" key="1">
    <source>
        <dbReference type="EMBL" id="CAG8525070.1"/>
    </source>
</evidence>
<reference evidence="1" key="1">
    <citation type="submission" date="2021-06" db="EMBL/GenBank/DDBJ databases">
        <authorList>
            <person name="Kallberg Y."/>
            <person name="Tangrot J."/>
            <person name="Rosling A."/>
        </authorList>
    </citation>
    <scope>NUCLEOTIDE SEQUENCE</scope>
    <source>
        <strain evidence="1">CL356</strain>
    </source>
</reference>